<dbReference type="AlphaFoldDB" id="A0A2H0LYS0"/>
<dbReference type="EMBL" id="PCWA01000035">
    <property type="protein sequence ID" value="PIQ89531.1"/>
    <property type="molecule type" value="Genomic_DNA"/>
</dbReference>
<gene>
    <name evidence="2" type="ORF">COV72_02590</name>
</gene>
<evidence type="ECO:0000256" key="1">
    <source>
        <dbReference type="SAM" id="Phobius"/>
    </source>
</evidence>
<keyword evidence="1" id="KW-0812">Transmembrane</keyword>
<proteinExistence type="predicted"/>
<accession>A0A2H0LYS0</accession>
<feature type="transmembrane region" description="Helical" evidence="1">
    <location>
        <begin position="85"/>
        <end position="107"/>
    </location>
</feature>
<feature type="transmembrane region" description="Helical" evidence="1">
    <location>
        <begin position="59"/>
        <end position="78"/>
    </location>
</feature>
<protein>
    <submittedName>
        <fullName evidence="2">Uncharacterized protein</fullName>
    </submittedName>
</protein>
<organism evidence="2 3">
    <name type="scientific">Candidatus Ghiorseimicrobium undicola</name>
    <dbReference type="NCBI Taxonomy" id="1974746"/>
    <lineage>
        <taxon>Bacteria</taxon>
        <taxon>Pseudomonadati</taxon>
        <taxon>Candidatus Omnitrophota</taxon>
        <taxon>Candidatus Ghiorseimicrobium</taxon>
    </lineage>
</organism>
<sequence>MLIGCFFILRARRIYYGGYMESKPIKGLILALVFLSLGGLLLHLRIHPVFEDGVLEWEYLIPPAFGLLTVILLPFLFWRKDTADLAYLLAGVSVIFGIIIMSHLSIVNWQGGITIFKVLFTTTLADSLMLLSKFFVARAIFNGYYPERTTLNYKFPQNFRFLFDGWWLLHFIAIGTVYSLGVVLSVRGVI</sequence>
<comment type="caution">
    <text evidence="2">The sequence shown here is derived from an EMBL/GenBank/DDBJ whole genome shotgun (WGS) entry which is preliminary data.</text>
</comment>
<name>A0A2H0LYS0_9BACT</name>
<keyword evidence="1" id="KW-0472">Membrane</keyword>
<dbReference type="Proteomes" id="UP000229641">
    <property type="component" value="Unassembled WGS sequence"/>
</dbReference>
<evidence type="ECO:0000313" key="3">
    <source>
        <dbReference type="Proteomes" id="UP000229641"/>
    </source>
</evidence>
<reference evidence="2 3" key="1">
    <citation type="submission" date="2017-09" db="EMBL/GenBank/DDBJ databases">
        <title>Depth-based differentiation of microbial function through sediment-hosted aquifers and enrichment of novel symbionts in the deep terrestrial subsurface.</title>
        <authorList>
            <person name="Probst A.J."/>
            <person name="Ladd B."/>
            <person name="Jarett J.K."/>
            <person name="Geller-Mcgrath D.E."/>
            <person name="Sieber C.M."/>
            <person name="Emerson J.B."/>
            <person name="Anantharaman K."/>
            <person name="Thomas B.C."/>
            <person name="Malmstrom R."/>
            <person name="Stieglmeier M."/>
            <person name="Klingl A."/>
            <person name="Woyke T."/>
            <person name="Ryan C.M."/>
            <person name="Banfield J.F."/>
        </authorList>
    </citation>
    <scope>NUCLEOTIDE SEQUENCE [LARGE SCALE GENOMIC DNA]</scope>
    <source>
        <strain evidence="2">CG11_big_fil_rev_8_21_14_0_20_42_13</strain>
    </source>
</reference>
<keyword evidence="1" id="KW-1133">Transmembrane helix</keyword>
<evidence type="ECO:0000313" key="2">
    <source>
        <dbReference type="EMBL" id="PIQ89531.1"/>
    </source>
</evidence>
<feature type="transmembrane region" description="Helical" evidence="1">
    <location>
        <begin position="166"/>
        <end position="186"/>
    </location>
</feature>
<feature type="transmembrane region" description="Helical" evidence="1">
    <location>
        <begin position="28"/>
        <end position="47"/>
    </location>
</feature>